<keyword evidence="2" id="KW-1185">Reference proteome</keyword>
<reference evidence="1 2" key="1">
    <citation type="submission" date="2019-03" db="EMBL/GenBank/DDBJ databases">
        <title>Systems level insights into methane cycling in arid and semi-arid ecosystems.</title>
        <authorList>
            <person name="Kalyuzhnaya M."/>
        </authorList>
    </citation>
    <scope>NUCLEOTIDE SEQUENCE [LARGE SCALE GENOMIC DNA]</scope>
    <source>
        <strain evidence="1 2">S-1</strain>
    </source>
</reference>
<sequence length="69" mass="8033">MCDSLIEKAAPKYTMKFFFAQQSNQTGTNGVSSYVSALKFPDLPSHFYRKRQQHNRKVTFQFLRRQAVG</sequence>
<dbReference type="Proteomes" id="UP000295649">
    <property type="component" value="Unassembled WGS sequence"/>
</dbReference>
<accession>A0ABY2CGP5</accession>
<name>A0ABY2CGP5_METMH</name>
<evidence type="ECO:0000313" key="2">
    <source>
        <dbReference type="Proteomes" id="UP000295649"/>
    </source>
</evidence>
<comment type="caution">
    <text evidence="1">The sequence shown here is derived from an EMBL/GenBank/DDBJ whole genome shotgun (WGS) entry which is preliminary data.</text>
</comment>
<evidence type="ECO:0000313" key="1">
    <source>
        <dbReference type="EMBL" id="TCV75707.1"/>
    </source>
</evidence>
<protein>
    <submittedName>
        <fullName evidence="1">Uncharacterized protein</fullName>
    </submittedName>
</protein>
<organism evidence="1 2">
    <name type="scientific">Methylomonas methanica</name>
    <dbReference type="NCBI Taxonomy" id="421"/>
    <lineage>
        <taxon>Bacteria</taxon>
        <taxon>Pseudomonadati</taxon>
        <taxon>Pseudomonadota</taxon>
        <taxon>Gammaproteobacteria</taxon>
        <taxon>Methylococcales</taxon>
        <taxon>Methylococcaceae</taxon>
        <taxon>Methylomonas</taxon>
    </lineage>
</organism>
<gene>
    <name evidence="1" type="ORF">EDE11_13439</name>
</gene>
<proteinExistence type="predicted"/>
<dbReference type="EMBL" id="SMCN01000034">
    <property type="protein sequence ID" value="TCV75707.1"/>
    <property type="molecule type" value="Genomic_DNA"/>
</dbReference>